<evidence type="ECO:0000313" key="4">
    <source>
        <dbReference type="Proteomes" id="UP000521676"/>
    </source>
</evidence>
<keyword evidence="1" id="KW-1133">Transmembrane helix</keyword>
<reference evidence="2 4" key="1">
    <citation type="submission" date="2020-06" db="EMBL/GenBank/DDBJ databases">
        <title>Anoxygenic phototrophic Chloroflexota member uses a Type I reaction center.</title>
        <authorList>
            <person name="Tsuji J.M."/>
            <person name="Shaw N.A."/>
            <person name="Nagashima S."/>
            <person name="Venkiteswaran J."/>
            <person name="Schiff S.L."/>
            <person name="Hanada S."/>
            <person name="Tank M."/>
            <person name="Neufeld J.D."/>
        </authorList>
    </citation>
    <scope>NUCLEOTIDE SEQUENCE [LARGE SCALE GENOMIC DNA]</scope>
    <source>
        <strain evidence="2">L227-S17</strain>
    </source>
</reference>
<proteinExistence type="predicted"/>
<evidence type="ECO:0000313" key="3">
    <source>
        <dbReference type="EMBL" id="WJW69837.1"/>
    </source>
</evidence>
<name>A0A8T7M7F1_9CHLR</name>
<sequence>MKSGSFTRQSILVALVIFFAIPLLGLSFWYKYVPKETGLAILFLGNSYTSNNSLPTLFQNIADSAGYDRPAVSAYTPGGYSFNLFLADPTAQALIKSGEKQWEVVILQEQSEIPAYSSVNSTLQRSSITAAVGLAQLIKQSNPHARIILFETWARDARLWRTNAVSTEGVGANADEMQTRLRSWYEEAANAMSAAIGEPISIARVGDLWQINYHSAHPLLLHDKDGSHPNPVGSYLAALEIFSEVYRTSLQKVQYQGEITSAEMTSLKNIVTQLYSTP</sequence>
<reference evidence="3" key="2">
    <citation type="journal article" date="2024" name="Nature">
        <title>Anoxygenic phototroph of the Chloroflexota uses a type I reaction centre.</title>
        <authorList>
            <person name="Tsuji J.M."/>
            <person name="Shaw N.A."/>
            <person name="Nagashima S."/>
            <person name="Venkiteswaran J.J."/>
            <person name="Schiff S.L."/>
            <person name="Watanabe T."/>
            <person name="Fukui M."/>
            <person name="Hanada S."/>
            <person name="Tank M."/>
            <person name="Neufeld J.D."/>
        </authorList>
    </citation>
    <scope>NUCLEOTIDE SEQUENCE</scope>
    <source>
        <strain evidence="3">L227-S17</strain>
    </source>
</reference>
<dbReference type="RefSeq" id="WP_341471709.1">
    <property type="nucleotide sequence ID" value="NZ_CP128400.1"/>
</dbReference>
<dbReference type="AlphaFoldDB" id="A0A8T7M7F1"/>
<dbReference type="EMBL" id="CP128400">
    <property type="protein sequence ID" value="WJW69837.1"/>
    <property type="molecule type" value="Genomic_DNA"/>
</dbReference>
<dbReference type="Proteomes" id="UP000521676">
    <property type="component" value="Unassembled WGS sequence"/>
</dbReference>
<keyword evidence="1" id="KW-0812">Transmembrane</keyword>
<evidence type="ECO:0000313" key="2">
    <source>
        <dbReference type="EMBL" id="NWJ47933.1"/>
    </source>
</evidence>
<dbReference type="Gene3D" id="3.40.50.1110">
    <property type="entry name" value="SGNH hydrolase"/>
    <property type="match status" value="1"/>
</dbReference>
<keyword evidence="2" id="KW-0378">Hydrolase</keyword>
<dbReference type="InterPro" id="IPR036514">
    <property type="entry name" value="SGNH_hydro_sf"/>
</dbReference>
<evidence type="ECO:0000256" key="1">
    <source>
        <dbReference type="SAM" id="Phobius"/>
    </source>
</evidence>
<feature type="transmembrane region" description="Helical" evidence="1">
    <location>
        <begin position="12"/>
        <end position="30"/>
    </location>
</feature>
<accession>A0A8T7M7F1</accession>
<keyword evidence="1" id="KW-0472">Membrane</keyword>
<protein>
    <submittedName>
        <fullName evidence="2">SGNH/GDSL hydrolase family protein</fullName>
    </submittedName>
</protein>
<organism evidence="2 4">
    <name type="scientific">Candidatus Chlorohelix allophototropha</name>
    <dbReference type="NCBI Taxonomy" id="3003348"/>
    <lineage>
        <taxon>Bacteria</taxon>
        <taxon>Bacillati</taxon>
        <taxon>Chloroflexota</taxon>
        <taxon>Chloroflexia</taxon>
        <taxon>Candidatus Chloroheliales</taxon>
        <taxon>Candidatus Chloroheliaceae</taxon>
        <taxon>Candidatus Chlorohelix</taxon>
    </lineage>
</organism>
<gene>
    <name evidence="2" type="ORF">HXX08_18930</name>
    <name evidence="3" type="ORF">OZ401_003467</name>
</gene>
<dbReference type="Proteomes" id="UP001431572">
    <property type="component" value="Chromosome 2"/>
</dbReference>
<dbReference type="EMBL" id="JACATZ010000003">
    <property type="protein sequence ID" value="NWJ47933.1"/>
    <property type="molecule type" value="Genomic_DNA"/>
</dbReference>
<dbReference type="SUPFAM" id="SSF52266">
    <property type="entry name" value="SGNH hydrolase"/>
    <property type="match status" value="1"/>
</dbReference>
<evidence type="ECO:0000313" key="5">
    <source>
        <dbReference type="Proteomes" id="UP001431572"/>
    </source>
</evidence>
<keyword evidence="5" id="KW-1185">Reference proteome</keyword>
<dbReference type="GO" id="GO:0016787">
    <property type="term" value="F:hydrolase activity"/>
    <property type="evidence" value="ECO:0007669"/>
    <property type="project" value="UniProtKB-KW"/>
</dbReference>